<organism evidence="2 3">
    <name type="scientific">Leeuwenhoekiella aequorea</name>
    <dbReference type="NCBI Taxonomy" id="283736"/>
    <lineage>
        <taxon>Bacteria</taxon>
        <taxon>Pseudomonadati</taxon>
        <taxon>Bacteroidota</taxon>
        <taxon>Flavobacteriia</taxon>
        <taxon>Flavobacteriales</taxon>
        <taxon>Flavobacteriaceae</taxon>
        <taxon>Leeuwenhoekiella</taxon>
    </lineage>
</organism>
<evidence type="ECO:0000313" key="2">
    <source>
        <dbReference type="EMBL" id="RXG21175.1"/>
    </source>
</evidence>
<dbReference type="AlphaFoldDB" id="A0A4Q0P4C0"/>
<dbReference type="Proteomes" id="UP000289238">
    <property type="component" value="Unassembled WGS sequence"/>
</dbReference>
<evidence type="ECO:0000313" key="3">
    <source>
        <dbReference type="Proteomes" id="UP000289238"/>
    </source>
</evidence>
<gene>
    <name evidence="2" type="ORF">DSM00_2692</name>
</gene>
<protein>
    <recommendedName>
        <fullName evidence="4">PH (Pleckstrin Homology) domain-containing protein</fullName>
    </recommendedName>
</protein>
<keyword evidence="3" id="KW-1185">Reference proteome</keyword>
<keyword evidence="1" id="KW-1133">Transmembrane helix</keyword>
<comment type="caution">
    <text evidence="2">The sequence shown here is derived from an EMBL/GenBank/DDBJ whole genome shotgun (WGS) entry which is preliminary data.</text>
</comment>
<sequence>MKIKFKKKILYSKLILGLISLIIAPITLLKNEDLHWADYIYFIIGLLYLAHYVYDVTHHYLQIEDGVIQKNSLYGFRKKLNLKDIDTIKKFAGDYTLKSNDTELKIKTSIIEDHSLTSLVKVLSELDLPQEKSPFISIS</sequence>
<accession>A0A4Q0P4C0</accession>
<reference evidence="2 3" key="1">
    <citation type="submission" date="2018-07" db="EMBL/GenBank/DDBJ databases">
        <title>Leeuwenhoekiella genomics.</title>
        <authorList>
            <person name="Tahon G."/>
            <person name="Willems A."/>
        </authorList>
    </citation>
    <scope>NUCLEOTIDE SEQUENCE [LARGE SCALE GENOMIC DNA]</scope>
    <source>
        <strain evidence="2 3">LMG 22550</strain>
    </source>
</reference>
<feature type="transmembrane region" description="Helical" evidence="1">
    <location>
        <begin position="9"/>
        <end position="28"/>
    </location>
</feature>
<keyword evidence="1" id="KW-0812">Transmembrane</keyword>
<name>A0A4Q0P4C0_9FLAO</name>
<dbReference type="RefSeq" id="WP_128758442.1">
    <property type="nucleotide sequence ID" value="NZ_QOVM01000006.1"/>
</dbReference>
<dbReference type="OrthoDB" id="1452529at2"/>
<evidence type="ECO:0008006" key="4">
    <source>
        <dbReference type="Google" id="ProtNLM"/>
    </source>
</evidence>
<proteinExistence type="predicted"/>
<evidence type="ECO:0000256" key="1">
    <source>
        <dbReference type="SAM" id="Phobius"/>
    </source>
</evidence>
<keyword evidence="1" id="KW-0472">Membrane</keyword>
<feature type="transmembrane region" description="Helical" evidence="1">
    <location>
        <begin position="34"/>
        <end position="54"/>
    </location>
</feature>
<dbReference type="EMBL" id="QOVM01000006">
    <property type="protein sequence ID" value="RXG21175.1"/>
    <property type="molecule type" value="Genomic_DNA"/>
</dbReference>